<evidence type="ECO:0000259" key="9">
    <source>
        <dbReference type="Pfam" id="PF13206"/>
    </source>
</evidence>
<dbReference type="GO" id="GO:0098552">
    <property type="term" value="C:side of membrane"/>
    <property type="evidence" value="ECO:0007669"/>
    <property type="project" value="UniProtKB-KW"/>
</dbReference>
<keyword evidence="4" id="KW-0336">GPI-anchor</keyword>
<dbReference type="InterPro" id="IPR025932">
    <property type="entry name" value="Trypano_VSG_B_N_dom"/>
</dbReference>
<evidence type="ECO:0000256" key="5">
    <source>
        <dbReference type="ARBA" id="ARBA00022729"/>
    </source>
</evidence>
<evidence type="ECO:0000256" key="7">
    <source>
        <dbReference type="ARBA" id="ARBA00023180"/>
    </source>
</evidence>
<proteinExistence type="predicted"/>
<protein>
    <submittedName>
        <fullName evidence="10">Variant surface glycoprotein 1125.5166</fullName>
    </submittedName>
</protein>
<feature type="domain" description="Trypanosome variant surface glycoprotein B-type N-terminal" evidence="9">
    <location>
        <begin position="12"/>
        <end position="247"/>
    </location>
</feature>
<evidence type="ECO:0000256" key="4">
    <source>
        <dbReference type="ARBA" id="ARBA00022622"/>
    </source>
</evidence>
<dbReference type="EMBL" id="KX701346">
    <property type="protein sequence ID" value="APD75302.1"/>
    <property type="molecule type" value="Genomic_DNA"/>
</dbReference>
<keyword evidence="8" id="KW-0449">Lipoprotein</keyword>
<dbReference type="AlphaFoldDB" id="A0A1J0RBZ7"/>
<evidence type="ECO:0000256" key="3">
    <source>
        <dbReference type="ARBA" id="ARBA00022475"/>
    </source>
</evidence>
<dbReference type="VEuPathDB" id="TriTrypDB:Tb427_000338200"/>
<name>A0A1J0RBZ7_9TRYP</name>
<evidence type="ECO:0000256" key="2">
    <source>
        <dbReference type="ARBA" id="ARBA00004609"/>
    </source>
</evidence>
<evidence type="ECO:0000256" key="1">
    <source>
        <dbReference type="ARBA" id="ARBA00002523"/>
    </source>
</evidence>
<keyword evidence="6" id="KW-0472">Membrane</keyword>
<reference evidence="10" key="1">
    <citation type="submission" date="2016-08" db="EMBL/GenBank/DDBJ databases">
        <title>VSG repertoire of Trypanosoma brucei EATRO 1125.</title>
        <authorList>
            <person name="Cross G.A."/>
        </authorList>
    </citation>
    <scope>NUCLEOTIDE SEQUENCE</scope>
    <source>
        <strain evidence="10">EATRO 1125</strain>
    </source>
</reference>
<evidence type="ECO:0000313" key="10">
    <source>
        <dbReference type="EMBL" id="APD75302.1"/>
    </source>
</evidence>
<keyword evidence="3" id="KW-1003">Cell membrane</keyword>
<accession>A0A1J0RBZ7</accession>
<comment type="subcellular location">
    <subcellularLocation>
        <location evidence="2">Cell membrane</location>
        <topology evidence="2">Lipid-anchor</topology>
        <topology evidence="2">GPI-anchor</topology>
    </subcellularLocation>
</comment>
<keyword evidence="7" id="KW-0325">Glycoprotein</keyword>
<organism evidence="10">
    <name type="scientific">Trypanosoma brucei</name>
    <dbReference type="NCBI Taxonomy" id="5691"/>
    <lineage>
        <taxon>Eukaryota</taxon>
        <taxon>Discoba</taxon>
        <taxon>Euglenozoa</taxon>
        <taxon>Kinetoplastea</taxon>
        <taxon>Metakinetoplastina</taxon>
        <taxon>Trypanosomatida</taxon>
        <taxon>Trypanosomatidae</taxon>
        <taxon>Trypanosoma</taxon>
    </lineage>
</organism>
<evidence type="ECO:0000256" key="6">
    <source>
        <dbReference type="ARBA" id="ARBA00023136"/>
    </source>
</evidence>
<sequence length="364" mass="38841">MEATTKEAIGVAAKDTGSMQRHINKKIDKIIQLASKVEDQAPNGQSAKHLPTPVVYGAGVSESTPKMDVTATERAKSCGKRSPNGAKSAGLSIGVTLACLCASDTAQTNNKGCYDEGAQQGFSRQAAVAINVWGVIKTKCKTAAAYPKSPTADIISAAAAKIRQRLANARGGTIPHGYLGSITGTDTTTGCTGTANANGGACAYFADSSGNAQQNPAWLTTLETAADALRNEEKAAQSRLHTITEIKTLNESLTNLLEMVTVTEIRFPILIDDKNSARKAVNAEQRSKAAGDDQQKCKALKYKDCTFNKEANKCEFKKVKEKLENAEGKERGEGEKTYCTKILNQPECWFRRISHPLPVLLADG</sequence>
<dbReference type="GO" id="GO:0005886">
    <property type="term" value="C:plasma membrane"/>
    <property type="evidence" value="ECO:0007669"/>
    <property type="project" value="UniProtKB-SubCell"/>
</dbReference>
<evidence type="ECO:0000256" key="8">
    <source>
        <dbReference type="ARBA" id="ARBA00023288"/>
    </source>
</evidence>
<dbReference type="Pfam" id="PF13206">
    <property type="entry name" value="VSG_B"/>
    <property type="match status" value="1"/>
</dbReference>
<keyword evidence="5" id="KW-0732">Signal</keyword>
<comment type="function">
    <text evidence="1">VSG forms a coat on the surface of the parasite. The trypanosome evades the immune response of the host by expressing a series of antigenically distinct VSGs from an estimated 1000 VSG genes.</text>
</comment>